<evidence type="ECO:0000259" key="6">
    <source>
        <dbReference type="PROSITE" id="PS51635"/>
    </source>
</evidence>
<keyword evidence="2" id="KW-0378">Hydrolase</keyword>
<protein>
    <submittedName>
        <fullName evidence="7">UPF0028 protein YchK</fullName>
    </submittedName>
</protein>
<dbReference type="AlphaFoldDB" id="A0A3B1DKK3"/>
<dbReference type="PANTHER" id="PTHR14226">
    <property type="entry name" value="NEUROPATHY TARGET ESTERASE/SWISS CHEESE D.MELANOGASTER"/>
    <property type="match status" value="1"/>
</dbReference>
<dbReference type="Gene3D" id="3.40.50.300">
    <property type="entry name" value="P-loop containing nucleotide triphosphate hydrolases"/>
    <property type="match status" value="1"/>
</dbReference>
<evidence type="ECO:0000256" key="4">
    <source>
        <dbReference type="ARBA" id="ARBA00023098"/>
    </source>
</evidence>
<dbReference type="InterPro" id="IPR016035">
    <property type="entry name" value="Acyl_Trfase/lysoPLipase"/>
</dbReference>
<reference evidence="7" key="1">
    <citation type="submission" date="2018-06" db="EMBL/GenBank/DDBJ databases">
        <authorList>
            <person name="Zhirakovskaya E."/>
        </authorList>
    </citation>
    <scope>NUCLEOTIDE SEQUENCE</scope>
</reference>
<dbReference type="Gene3D" id="3.40.1090.10">
    <property type="entry name" value="Cytosolic phospholipase A2 catalytic domain"/>
    <property type="match status" value="2"/>
</dbReference>
<organism evidence="7">
    <name type="scientific">hydrothermal vent metagenome</name>
    <dbReference type="NCBI Taxonomy" id="652676"/>
    <lineage>
        <taxon>unclassified sequences</taxon>
        <taxon>metagenomes</taxon>
        <taxon>ecological metagenomes</taxon>
    </lineage>
</organism>
<dbReference type="Pfam" id="PF13614">
    <property type="entry name" value="AAA_31"/>
    <property type="match status" value="1"/>
</dbReference>
<dbReference type="EMBL" id="UOGJ01000124">
    <property type="protein sequence ID" value="VAX37313.1"/>
    <property type="molecule type" value="Genomic_DNA"/>
</dbReference>
<dbReference type="CDD" id="cd00038">
    <property type="entry name" value="CAP_ED"/>
    <property type="match status" value="1"/>
</dbReference>
<keyword evidence="3" id="KW-0442">Lipid degradation</keyword>
<accession>A0A3B1DKK3</accession>
<evidence type="ECO:0000256" key="3">
    <source>
        <dbReference type="ARBA" id="ARBA00022963"/>
    </source>
</evidence>
<dbReference type="PANTHER" id="PTHR14226:SF76">
    <property type="entry name" value="NTE FAMILY PROTEIN RSSA"/>
    <property type="match status" value="1"/>
</dbReference>
<evidence type="ECO:0000259" key="5">
    <source>
        <dbReference type="PROSITE" id="PS50042"/>
    </source>
</evidence>
<dbReference type="GO" id="GO:0016042">
    <property type="term" value="P:lipid catabolic process"/>
    <property type="evidence" value="ECO:0007669"/>
    <property type="project" value="UniProtKB-KW"/>
</dbReference>
<dbReference type="SMART" id="SM00100">
    <property type="entry name" value="cNMP"/>
    <property type="match status" value="1"/>
</dbReference>
<dbReference type="SUPFAM" id="SSF51206">
    <property type="entry name" value="cAMP-binding domain-like"/>
    <property type="match status" value="1"/>
</dbReference>
<dbReference type="Pfam" id="PF01734">
    <property type="entry name" value="Patatin"/>
    <property type="match status" value="1"/>
</dbReference>
<dbReference type="Gene3D" id="2.60.120.10">
    <property type="entry name" value="Jelly Rolls"/>
    <property type="match status" value="1"/>
</dbReference>
<dbReference type="InterPro" id="IPR000595">
    <property type="entry name" value="cNMP-bd_dom"/>
</dbReference>
<dbReference type="InterPro" id="IPR018490">
    <property type="entry name" value="cNMP-bd_dom_sf"/>
</dbReference>
<comment type="similarity">
    <text evidence="1">Belongs to the NTE family.</text>
</comment>
<feature type="domain" description="Cyclic nucleotide-binding" evidence="5">
    <location>
        <begin position="19"/>
        <end position="122"/>
    </location>
</feature>
<evidence type="ECO:0000256" key="1">
    <source>
        <dbReference type="ARBA" id="ARBA00006636"/>
    </source>
</evidence>
<name>A0A3B1DKK3_9ZZZZ</name>
<evidence type="ECO:0000313" key="7">
    <source>
        <dbReference type="EMBL" id="VAX37313.1"/>
    </source>
</evidence>
<dbReference type="InterPro" id="IPR027417">
    <property type="entry name" value="P-loop_NTPase"/>
</dbReference>
<dbReference type="CDD" id="cd07205">
    <property type="entry name" value="Pat_PNPLA6_PNPLA7_NTE1_like"/>
    <property type="match status" value="1"/>
</dbReference>
<dbReference type="InterPro" id="IPR050301">
    <property type="entry name" value="NTE"/>
</dbReference>
<dbReference type="SUPFAM" id="SSF52151">
    <property type="entry name" value="FabD/lysophospholipase-like"/>
    <property type="match status" value="1"/>
</dbReference>
<feature type="domain" description="PNPLA" evidence="6">
    <location>
        <begin position="398"/>
        <end position="560"/>
    </location>
</feature>
<dbReference type="GO" id="GO:0004622">
    <property type="term" value="F:phosphatidylcholine lysophospholipase activity"/>
    <property type="evidence" value="ECO:0007669"/>
    <property type="project" value="UniProtKB-ARBA"/>
</dbReference>
<dbReference type="Pfam" id="PF00027">
    <property type="entry name" value="cNMP_binding"/>
    <property type="match status" value="1"/>
</dbReference>
<dbReference type="SUPFAM" id="SSF52540">
    <property type="entry name" value="P-loop containing nucleoside triphosphate hydrolases"/>
    <property type="match status" value="1"/>
</dbReference>
<dbReference type="PROSITE" id="PS51635">
    <property type="entry name" value="PNPLA"/>
    <property type="match status" value="1"/>
</dbReference>
<proteinExistence type="inferred from homology"/>
<sequence length="688" mass="78030">MSGLSSFINHFEIVKQIPIFSNLNWFDLQKITRKIVITNYRKGDVICKEGTPPDFFYCLISGRVQVYSINENEKKENVDFIHRGMYFGIVSLLTGKNHSLNFEAINDSVIIKILKEDFEEILKTIPKLGVEFSQTLSKRIRHKVKGTKSILESSIIAVYSPVKGSGSSTYAINLALSLATETKKKVLFIDIHNSVQKNFNEKSTLRWKTEPIHLNEVIGEHQKISDHIIKNQLSIDLLNVSFDSSDSALKEEISPFVSTLVGDYHYVVVDLPNEMDDVVLEAITQADIVHLITFDREKDLELIRHVVDRLETTLKENFQEEKICVIIRAFHAKIYLSFEEIDRFIDYHVHTMLPMIPSSKLKREETEVVSFLRCHYRSEYTKTITRLARQIGGTRVGLVLGGGAALGVAHIGVIRVLEEENIPIDIVVGSSMGALIGSMWTTGKNANELEIMANEFKKRSTMLSLFDPVIPISGLIGGRAIKRWLRKYLGNRTFYSTRIPFKIVAYDLIRREEIVLNGGPLVDAVSQSIAIPGVIEPIKNKEKLIIDGGVLNPLPTNVLSRCGIKKIIAVNVLQSPEDVCAGFEITQKELQKKLKLKFLQSPLKFLSFRFGRLLRKIFTPNISDIIVRTLQASEYVISQQSAKQADVTIHPDLVGINWFELYKVKELIKRGEEATRQALPEIRKLLEE</sequence>
<dbReference type="InterPro" id="IPR002641">
    <property type="entry name" value="PNPLA_dom"/>
</dbReference>
<dbReference type="InterPro" id="IPR014710">
    <property type="entry name" value="RmlC-like_jellyroll"/>
</dbReference>
<dbReference type="InterPro" id="IPR025669">
    <property type="entry name" value="AAA_dom"/>
</dbReference>
<dbReference type="PROSITE" id="PS50042">
    <property type="entry name" value="CNMP_BINDING_3"/>
    <property type="match status" value="1"/>
</dbReference>
<keyword evidence="4" id="KW-0443">Lipid metabolism</keyword>
<gene>
    <name evidence="7" type="ORF">MNBD_UNCLBAC01-361</name>
</gene>
<evidence type="ECO:0000256" key="2">
    <source>
        <dbReference type="ARBA" id="ARBA00022801"/>
    </source>
</evidence>